<dbReference type="PROSITE" id="PS51318">
    <property type="entry name" value="TAT"/>
    <property type="match status" value="1"/>
</dbReference>
<accession>A0A3M2LE29</accession>
<evidence type="ECO:0000313" key="3">
    <source>
        <dbReference type="Proteomes" id="UP000279275"/>
    </source>
</evidence>
<dbReference type="InterPro" id="IPR002918">
    <property type="entry name" value="Lipase_EstA/Esterase_EstB"/>
</dbReference>
<gene>
    <name evidence="2" type="ORF">EBN03_01400</name>
</gene>
<dbReference type="AlphaFoldDB" id="A0A3M2LE29"/>
<dbReference type="InterPro" id="IPR006311">
    <property type="entry name" value="TAT_signal"/>
</dbReference>
<dbReference type="RefSeq" id="WP_122185992.1">
    <property type="nucleotide sequence ID" value="NZ_RFFH01000001.1"/>
</dbReference>
<sequence length="359" mass="36923">MGRNYRRRVLTAAAIATAAICAIVPGTAGAATVQDLVNAINAGQTTVTKALADTGISSPTHSTIPTGQGPVMSSALVAVTYSMANAETAPQGANDWTCKPSAAHPEPVVLLHGSWMNAFDAFSYLSPQIKSAGFCVYALNYGEEGLIQGGGLGALIPGRNGVGPMEDSAKQLSAFVDKVLASTGAKKVNIVGHSQAGPVSDQYMKFEGGASKVDQLITFGATTHGTTLDGIATLGQRMSGYGIDALGISSVFVGQGLIEQVTGSPFYAKLNANGDTVPGVTYTTVATSNDEVSTPPSATFRTAVPGATVHNITLQDGCGIDWSDHLTMLYSPRAASIALHALDPAGHPNLVCQFNPWLL</sequence>
<dbReference type="Gene3D" id="3.40.50.1820">
    <property type="entry name" value="alpha/beta hydrolase"/>
    <property type="match status" value="1"/>
</dbReference>
<evidence type="ECO:0000256" key="1">
    <source>
        <dbReference type="SAM" id="SignalP"/>
    </source>
</evidence>
<dbReference type="OrthoDB" id="8871309at2"/>
<feature type="chain" id="PRO_5018245625" evidence="1">
    <location>
        <begin position="31"/>
        <end position="359"/>
    </location>
</feature>
<dbReference type="InterPro" id="IPR029058">
    <property type="entry name" value="AB_hydrolase_fold"/>
</dbReference>
<proteinExistence type="predicted"/>
<dbReference type="GO" id="GO:0016787">
    <property type="term" value="F:hydrolase activity"/>
    <property type="evidence" value="ECO:0007669"/>
    <property type="project" value="InterPro"/>
</dbReference>
<evidence type="ECO:0000313" key="2">
    <source>
        <dbReference type="EMBL" id="RMI35020.1"/>
    </source>
</evidence>
<keyword evidence="3" id="KW-1185">Reference proteome</keyword>
<dbReference type="EMBL" id="RFFH01000001">
    <property type="protein sequence ID" value="RMI35020.1"/>
    <property type="molecule type" value="Genomic_DNA"/>
</dbReference>
<protein>
    <submittedName>
        <fullName evidence="2">Lipase</fullName>
    </submittedName>
</protein>
<feature type="signal peptide" evidence="1">
    <location>
        <begin position="1"/>
        <end position="30"/>
    </location>
</feature>
<organism evidence="2 3">
    <name type="scientific">Nocardia stercoris</name>
    <dbReference type="NCBI Taxonomy" id="2483361"/>
    <lineage>
        <taxon>Bacteria</taxon>
        <taxon>Bacillati</taxon>
        <taxon>Actinomycetota</taxon>
        <taxon>Actinomycetes</taxon>
        <taxon>Mycobacteriales</taxon>
        <taxon>Nocardiaceae</taxon>
        <taxon>Nocardia</taxon>
    </lineage>
</organism>
<keyword evidence="1" id="KW-0732">Signal</keyword>
<reference evidence="2 3" key="1">
    <citation type="submission" date="2018-10" db="EMBL/GenBank/DDBJ databases">
        <title>Isolation from cow dung.</title>
        <authorList>
            <person name="Ling L."/>
        </authorList>
    </citation>
    <scope>NUCLEOTIDE SEQUENCE [LARGE SCALE GENOMIC DNA]</scope>
    <source>
        <strain evidence="2 3">NEAU-LL90</strain>
    </source>
</reference>
<name>A0A3M2LE29_9NOCA</name>
<dbReference type="SUPFAM" id="SSF53474">
    <property type="entry name" value="alpha/beta-Hydrolases"/>
    <property type="match status" value="1"/>
</dbReference>
<comment type="caution">
    <text evidence="2">The sequence shown here is derived from an EMBL/GenBank/DDBJ whole genome shotgun (WGS) entry which is preliminary data.</text>
</comment>
<dbReference type="Pfam" id="PF01674">
    <property type="entry name" value="Lipase_2"/>
    <property type="match status" value="1"/>
</dbReference>
<dbReference type="Proteomes" id="UP000279275">
    <property type="component" value="Unassembled WGS sequence"/>
</dbReference>
<dbReference type="GO" id="GO:0016042">
    <property type="term" value="P:lipid catabolic process"/>
    <property type="evidence" value="ECO:0007669"/>
    <property type="project" value="InterPro"/>
</dbReference>